<dbReference type="InterPro" id="IPR035973">
    <property type="entry name" value="Cyt_c_oxidase_su3-like_sf"/>
</dbReference>
<dbReference type="CDD" id="cd02862">
    <property type="entry name" value="NorE_like"/>
    <property type="match status" value="1"/>
</dbReference>
<evidence type="ECO:0000256" key="6">
    <source>
        <dbReference type="RuleBase" id="RU003376"/>
    </source>
</evidence>
<evidence type="ECO:0000313" key="10">
    <source>
        <dbReference type="Proteomes" id="UP000233398"/>
    </source>
</evidence>
<dbReference type="Proteomes" id="UP000233398">
    <property type="component" value="Unassembled WGS sequence"/>
</dbReference>
<feature type="transmembrane region" description="Helical" evidence="7">
    <location>
        <begin position="104"/>
        <end position="123"/>
    </location>
</feature>
<comment type="subcellular location">
    <subcellularLocation>
        <location evidence="6">Cell membrane</location>
        <topology evidence="6">Multi-pass membrane protein</topology>
    </subcellularLocation>
    <subcellularLocation>
        <location evidence="1">Membrane</location>
        <topology evidence="1">Multi-pass membrane protein</topology>
    </subcellularLocation>
</comment>
<dbReference type="SUPFAM" id="SSF81452">
    <property type="entry name" value="Cytochrome c oxidase subunit III-like"/>
    <property type="match status" value="1"/>
</dbReference>
<dbReference type="OrthoDB" id="9810850at2"/>
<dbReference type="InterPro" id="IPR000298">
    <property type="entry name" value="Cyt_c_oxidase-like_su3"/>
</dbReference>
<evidence type="ECO:0000256" key="4">
    <source>
        <dbReference type="ARBA" id="ARBA00022989"/>
    </source>
</evidence>
<comment type="similarity">
    <text evidence="2 6">Belongs to the cytochrome c oxidase subunit 3 family.</text>
</comment>
<keyword evidence="3 6" id="KW-0812">Transmembrane</keyword>
<accession>A0A2N0VJ43</accession>
<dbReference type="Pfam" id="PF00510">
    <property type="entry name" value="COX3"/>
    <property type="match status" value="1"/>
</dbReference>
<keyword evidence="5 7" id="KW-0472">Membrane</keyword>
<reference evidence="9 10" key="1">
    <citation type="submission" date="2017-11" db="EMBL/GenBank/DDBJ databases">
        <title>Rhodohalobacter 15182 sp. nov., isolated from a salt lake.</title>
        <authorList>
            <person name="Han S."/>
        </authorList>
    </citation>
    <scope>NUCLEOTIDE SEQUENCE [LARGE SCALE GENOMIC DNA]</scope>
    <source>
        <strain evidence="9 10">15182</strain>
    </source>
</reference>
<evidence type="ECO:0000256" key="2">
    <source>
        <dbReference type="ARBA" id="ARBA00010581"/>
    </source>
</evidence>
<evidence type="ECO:0000256" key="3">
    <source>
        <dbReference type="ARBA" id="ARBA00022692"/>
    </source>
</evidence>
<dbReference type="GO" id="GO:0004129">
    <property type="term" value="F:cytochrome-c oxidase activity"/>
    <property type="evidence" value="ECO:0007669"/>
    <property type="project" value="InterPro"/>
</dbReference>
<dbReference type="PANTHER" id="PTHR11403">
    <property type="entry name" value="CYTOCHROME C OXIDASE SUBUNIT III"/>
    <property type="match status" value="1"/>
</dbReference>
<evidence type="ECO:0000256" key="1">
    <source>
        <dbReference type="ARBA" id="ARBA00004141"/>
    </source>
</evidence>
<dbReference type="GO" id="GO:0005886">
    <property type="term" value="C:plasma membrane"/>
    <property type="evidence" value="ECO:0007669"/>
    <property type="project" value="UniProtKB-SubCell"/>
</dbReference>
<evidence type="ECO:0000313" key="9">
    <source>
        <dbReference type="EMBL" id="PKD44199.1"/>
    </source>
</evidence>
<organism evidence="9 10">
    <name type="scientific">Rhodohalobacter barkolensis</name>
    <dbReference type="NCBI Taxonomy" id="2053187"/>
    <lineage>
        <taxon>Bacteria</taxon>
        <taxon>Pseudomonadati</taxon>
        <taxon>Balneolota</taxon>
        <taxon>Balneolia</taxon>
        <taxon>Balneolales</taxon>
        <taxon>Balneolaceae</taxon>
        <taxon>Rhodohalobacter</taxon>
    </lineage>
</organism>
<keyword evidence="4 7" id="KW-1133">Transmembrane helix</keyword>
<dbReference type="InterPro" id="IPR013833">
    <property type="entry name" value="Cyt_c_oxidase_su3_a-hlx"/>
</dbReference>
<sequence length="219" mass="25159">MSSTSAIEEKRLDHVQHHFVDSDQQFESAKMGMWVFIVTEVLMFGGLFAAYIAYRAWYPELYLEASTQLNAFWGGVNTLVLIGSSLTVAMAIRSAQLNQIKGLIINLYITIGLALTFMVIKYFEYSEKLYKGIAPGSYYTYDGLEHEKANIFFSIYYMMTGLHGVHVTIGIALMIWLVIKAKKNVFHEGYYTPVEITGLYWHLVDIIWIFLFPLLYLID</sequence>
<name>A0A2N0VJ43_9BACT</name>
<dbReference type="EMBL" id="PISP01000001">
    <property type="protein sequence ID" value="PKD44199.1"/>
    <property type="molecule type" value="Genomic_DNA"/>
</dbReference>
<dbReference type="InterPro" id="IPR024791">
    <property type="entry name" value="Cyt_c/ubiquinol_Oxase_su3"/>
</dbReference>
<dbReference type="PANTHER" id="PTHR11403:SF6">
    <property type="entry name" value="NITRIC OXIDE REDUCTASE SUBUNIT E"/>
    <property type="match status" value="1"/>
</dbReference>
<dbReference type="PROSITE" id="PS50253">
    <property type="entry name" value="COX3"/>
    <property type="match status" value="1"/>
</dbReference>
<gene>
    <name evidence="9" type="ORF">CWD77_01650</name>
</gene>
<comment type="caution">
    <text evidence="9">The sequence shown here is derived from an EMBL/GenBank/DDBJ whole genome shotgun (WGS) entry which is preliminary data.</text>
</comment>
<evidence type="ECO:0000259" key="8">
    <source>
        <dbReference type="PROSITE" id="PS50253"/>
    </source>
</evidence>
<dbReference type="AlphaFoldDB" id="A0A2N0VJ43"/>
<feature type="transmembrane region" description="Helical" evidence="7">
    <location>
        <begin position="33"/>
        <end position="52"/>
    </location>
</feature>
<feature type="transmembrane region" description="Helical" evidence="7">
    <location>
        <begin position="155"/>
        <end position="179"/>
    </location>
</feature>
<evidence type="ECO:0000256" key="5">
    <source>
        <dbReference type="ARBA" id="ARBA00023136"/>
    </source>
</evidence>
<protein>
    <submittedName>
        <fullName evidence="9">Cytochrome C oxidase subunit III</fullName>
    </submittedName>
</protein>
<feature type="domain" description="Heme-copper oxidase subunit III family profile" evidence="8">
    <location>
        <begin position="30"/>
        <end position="219"/>
    </location>
</feature>
<feature type="transmembrane region" description="Helical" evidence="7">
    <location>
        <begin position="72"/>
        <end position="92"/>
    </location>
</feature>
<dbReference type="GO" id="GO:0019646">
    <property type="term" value="P:aerobic electron transport chain"/>
    <property type="evidence" value="ECO:0007669"/>
    <property type="project" value="InterPro"/>
</dbReference>
<feature type="transmembrane region" description="Helical" evidence="7">
    <location>
        <begin position="199"/>
        <end position="218"/>
    </location>
</feature>
<proteinExistence type="inferred from homology"/>
<dbReference type="Gene3D" id="1.20.120.80">
    <property type="entry name" value="Cytochrome c oxidase, subunit III, four-helix bundle"/>
    <property type="match status" value="1"/>
</dbReference>
<evidence type="ECO:0000256" key="7">
    <source>
        <dbReference type="SAM" id="Phobius"/>
    </source>
</evidence>
<dbReference type="RefSeq" id="WP_101071489.1">
    <property type="nucleotide sequence ID" value="NZ_PISP01000001.1"/>
</dbReference>
<keyword evidence="10" id="KW-1185">Reference proteome</keyword>